<comment type="caution">
    <text evidence="1">The sequence shown here is derived from an EMBL/GenBank/DDBJ whole genome shotgun (WGS) entry which is preliminary data.</text>
</comment>
<organism evidence="1 2">
    <name type="scientific">Crepidotus variabilis</name>
    <dbReference type="NCBI Taxonomy" id="179855"/>
    <lineage>
        <taxon>Eukaryota</taxon>
        <taxon>Fungi</taxon>
        <taxon>Dikarya</taxon>
        <taxon>Basidiomycota</taxon>
        <taxon>Agaricomycotina</taxon>
        <taxon>Agaricomycetes</taxon>
        <taxon>Agaricomycetidae</taxon>
        <taxon>Agaricales</taxon>
        <taxon>Agaricineae</taxon>
        <taxon>Crepidotaceae</taxon>
        <taxon>Crepidotus</taxon>
    </lineage>
</organism>
<dbReference type="AlphaFoldDB" id="A0A9P6JL55"/>
<evidence type="ECO:0000313" key="1">
    <source>
        <dbReference type="EMBL" id="KAF9524538.1"/>
    </source>
</evidence>
<dbReference type="OrthoDB" id="3067340at2759"/>
<evidence type="ECO:0000313" key="2">
    <source>
        <dbReference type="Proteomes" id="UP000807306"/>
    </source>
</evidence>
<sequence length="257" mass="28700">MDIDKQFKALCSKWALGKPANVREMMLSTGAILTGSAALAVMHPDRFEPGDLDFFVASSGLDALTRFVVKAGYDLTHKPPHPDSYEADVWDDEYCEHLVLDLFHQGPNPTLKINIVVPHEENVIEAVTRFHSTLVMNYIAYYGHVCLYPEWTNGNMGAAIRNRDSDLAGMEKYRNRGYTIVSVPSDILGIPDGHDCVNCPSCPSNKRGLLRSAMFTPFNGMKKTLRKYEEEIEWALPFKCKIKTNLIVQADLGEGSG</sequence>
<dbReference type="EMBL" id="MU157897">
    <property type="protein sequence ID" value="KAF9524538.1"/>
    <property type="molecule type" value="Genomic_DNA"/>
</dbReference>
<protein>
    <submittedName>
        <fullName evidence="1">Uncharacterized protein</fullName>
    </submittedName>
</protein>
<gene>
    <name evidence="1" type="ORF">CPB83DRAFT_946816</name>
</gene>
<dbReference type="Proteomes" id="UP000807306">
    <property type="component" value="Unassembled WGS sequence"/>
</dbReference>
<keyword evidence="2" id="KW-1185">Reference proteome</keyword>
<accession>A0A9P6JL55</accession>
<name>A0A9P6JL55_9AGAR</name>
<reference evidence="1" key="1">
    <citation type="submission" date="2020-11" db="EMBL/GenBank/DDBJ databases">
        <authorList>
            <consortium name="DOE Joint Genome Institute"/>
            <person name="Ahrendt S."/>
            <person name="Riley R."/>
            <person name="Andreopoulos W."/>
            <person name="Labutti K."/>
            <person name="Pangilinan J."/>
            <person name="Ruiz-Duenas F.J."/>
            <person name="Barrasa J.M."/>
            <person name="Sanchez-Garcia M."/>
            <person name="Camarero S."/>
            <person name="Miyauchi S."/>
            <person name="Serrano A."/>
            <person name="Linde D."/>
            <person name="Babiker R."/>
            <person name="Drula E."/>
            <person name="Ayuso-Fernandez I."/>
            <person name="Pacheco R."/>
            <person name="Padilla G."/>
            <person name="Ferreira P."/>
            <person name="Barriuso J."/>
            <person name="Kellner H."/>
            <person name="Castanera R."/>
            <person name="Alfaro M."/>
            <person name="Ramirez L."/>
            <person name="Pisabarro A.G."/>
            <person name="Kuo A."/>
            <person name="Tritt A."/>
            <person name="Lipzen A."/>
            <person name="He G."/>
            <person name="Yan M."/>
            <person name="Ng V."/>
            <person name="Cullen D."/>
            <person name="Martin F."/>
            <person name="Rosso M.-N."/>
            <person name="Henrissat B."/>
            <person name="Hibbett D."/>
            <person name="Martinez A.T."/>
            <person name="Grigoriev I.V."/>
        </authorList>
    </citation>
    <scope>NUCLEOTIDE SEQUENCE</scope>
    <source>
        <strain evidence="1">CBS 506.95</strain>
    </source>
</reference>
<proteinExistence type="predicted"/>